<keyword evidence="3" id="KW-1185">Reference proteome</keyword>
<dbReference type="EMBL" id="FOXW01000008">
    <property type="protein sequence ID" value="SFQ43776.1"/>
    <property type="molecule type" value="Genomic_DNA"/>
</dbReference>
<evidence type="ECO:0000313" key="2">
    <source>
        <dbReference type="EMBL" id="SFQ43776.1"/>
    </source>
</evidence>
<gene>
    <name evidence="2" type="ORF">SAMN04488506_2028</name>
</gene>
<reference evidence="2 3" key="1">
    <citation type="submission" date="2016-10" db="EMBL/GenBank/DDBJ databases">
        <authorList>
            <person name="de Groot N.N."/>
        </authorList>
    </citation>
    <scope>NUCLEOTIDE SEQUENCE [LARGE SCALE GENOMIC DNA]</scope>
    <source>
        <strain evidence="2 3">DSM 20581</strain>
    </source>
</reference>
<proteinExistence type="predicted"/>
<dbReference type="RefSeq" id="WP_177192553.1">
    <property type="nucleotide sequence ID" value="NZ_CP126128.1"/>
</dbReference>
<organism evidence="2 3">
    <name type="scientific">Desemzia incerta</name>
    <dbReference type="NCBI Taxonomy" id="82801"/>
    <lineage>
        <taxon>Bacteria</taxon>
        <taxon>Bacillati</taxon>
        <taxon>Bacillota</taxon>
        <taxon>Bacilli</taxon>
        <taxon>Lactobacillales</taxon>
        <taxon>Carnobacteriaceae</taxon>
        <taxon>Desemzia</taxon>
    </lineage>
</organism>
<protein>
    <submittedName>
        <fullName evidence="2">Oxaloacetate decarboxylase, gamma chain</fullName>
    </submittedName>
</protein>
<feature type="transmembrane region" description="Helical" evidence="1">
    <location>
        <begin position="20"/>
        <end position="41"/>
    </location>
</feature>
<name>A0A1I5YHY3_9LACT</name>
<sequence>MFNVDYAALEKGLELMGVGMLGIFTVLFILYLISIVLIKLFPGKERKDIV</sequence>
<keyword evidence="1" id="KW-0472">Membrane</keyword>
<evidence type="ECO:0000256" key="1">
    <source>
        <dbReference type="SAM" id="Phobius"/>
    </source>
</evidence>
<dbReference type="NCBIfam" id="NF040909">
    <property type="entry name" value="OadG_rel_small"/>
    <property type="match status" value="1"/>
</dbReference>
<keyword evidence="1" id="KW-0812">Transmembrane</keyword>
<evidence type="ECO:0000313" key="3">
    <source>
        <dbReference type="Proteomes" id="UP000199136"/>
    </source>
</evidence>
<accession>A0A1I5YHY3</accession>
<keyword evidence="1" id="KW-1133">Transmembrane helix</keyword>
<dbReference type="Proteomes" id="UP000199136">
    <property type="component" value="Unassembled WGS sequence"/>
</dbReference>
<dbReference type="AlphaFoldDB" id="A0A1I5YHY3"/>
<dbReference type="STRING" id="82801.SAMN04488506_2028"/>